<protein>
    <submittedName>
        <fullName evidence="1">Uncharacterized protein</fullName>
    </submittedName>
</protein>
<dbReference type="EMBL" id="CAVMJV010000128">
    <property type="protein sequence ID" value="CAK5108166.1"/>
    <property type="molecule type" value="Genomic_DNA"/>
</dbReference>
<keyword evidence="2" id="KW-1185">Reference proteome</keyword>
<reference evidence="1" key="1">
    <citation type="submission" date="2023-11" db="EMBL/GenBank/DDBJ databases">
        <authorList>
            <person name="Poullet M."/>
        </authorList>
    </citation>
    <scope>NUCLEOTIDE SEQUENCE</scope>
    <source>
        <strain evidence="1">E1834</strain>
    </source>
</reference>
<proteinExistence type="predicted"/>
<name>A0ACB1AVB6_MELEN</name>
<accession>A0ACB1AVB6</accession>
<evidence type="ECO:0000313" key="2">
    <source>
        <dbReference type="Proteomes" id="UP001497535"/>
    </source>
</evidence>
<dbReference type="Proteomes" id="UP001497535">
    <property type="component" value="Unassembled WGS sequence"/>
</dbReference>
<gene>
    <name evidence="1" type="ORF">MENTE1834_LOCUS43877</name>
</gene>
<sequence>MNSNSDKLTHQNMSKDASLASLESGFINLTGFKTKEQMAVEIGLISNKIEKKKATKIFIKRGKGAYSFEELDEKKNDLVNKASWGSTTNCFSSINYNHLASLFNKFMVTIFLILVFVFVTAFFSYISIDVVFYSINCKKDSLDSTIFFGSLILSISFAGLLFYFVALHKTLINLQPSLTTSKCFSTLFKIIPNVLVFIIAFLSLIVIFSSFHVNITSLTIENTYNFEVRVFGAFFFSCCFFCSLYLYSSCLKTVINKFPLTIDSIVEFFV</sequence>
<evidence type="ECO:0000313" key="1">
    <source>
        <dbReference type="EMBL" id="CAK5108166.1"/>
    </source>
</evidence>
<comment type="caution">
    <text evidence="1">The sequence shown here is derived from an EMBL/GenBank/DDBJ whole genome shotgun (WGS) entry which is preliminary data.</text>
</comment>
<organism evidence="1 2">
    <name type="scientific">Meloidogyne enterolobii</name>
    <name type="common">Root-knot nematode worm</name>
    <name type="synonym">Meloidogyne mayaguensis</name>
    <dbReference type="NCBI Taxonomy" id="390850"/>
    <lineage>
        <taxon>Eukaryota</taxon>
        <taxon>Metazoa</taxon>
        <taxon>Ecdysozoa</taxon>
        <taxon>Nematoda</taxon>
        <taxon>Chromadorea</taxon>
        <taxon>Rhabditida</taxon>
        <taxon>Tylenchina</taxon>
        <taxon>Tylenchomorpha</taxon>
        <taxon>Tylenchoidea</taxon>
        <taxon>Meloidogynidae</taxon>
        <taxon>Meloidogyninae</taxon>
        <taxon>Meloidogyne</taxon>
    </lineage>
</organism>